<evidence type="ECO:0000313" key="3">
    <source>
        <dbReference type="EMBL" id="KAF5316760.1"/>
    </source>
</evidence>
<dbReference type="PANTHER" id="PTHR43092:SF2">
    <property type="entry name" value="HERCYNYLCYSTEINE SULFOXIDE LYASE"/>
    <property type="match status" value="1"/>
</dbReference>
<organism evidence="3 4">
    <name type="scientific">Psilocybe cf. subviscida</name>
    <dbReference type="NCBI Taxonomy" id="2480587"/>
    <lineage>
        <taxon>Eukaryota</taxon>
        <taxon>Fungi</taxon>
        <taxon>Dikarya</taxon>
        <taxon>Basidiomycota</taxon>
        <taxon>Agaricomycotina</taxon>
        <taxon>Agaricomycetes</taxon>
        <taxon>Agaricomycetidae</taxon>
        <taxon>Agaricales</taxon>
        <taxon>Agaricineae</taxon>
        <taxon>Strophariaceae</taxon>
        <taxon>Psilocybe</taxon>
    </lineage>
</organism>
<evidence type="ECO:0000313" key="4">
    <source>
        <dbReference type="Proteomes" id="UP000567179"/>
    </source>
</evidence>
<evidence type="ECO:0000256" key="1">
    <source>
        <dbReference type="ARBA" id="ARBA00022898"/>
    </source>
</evidence>
<keyword evidence="4" id="KW-1185">Reference proteome</keyword>
<protein>
    <recommendedName>
        <fullName evidence="2">Aminotransferase class V domain-containing protein</fullName>
    </recommendedName>
</protein>
<dbReference type="InterPro" id="IPR000192">
    <property type="entry name" value="Aminotrans_V_dom"/>
</dbReference>
<dbReference type="Pfam" id="PF00266">
    <property type="entry name" value="Aminotran_5"/>
    <property type="match status" value="1"/>
</dbReference>
<dbReference type="Gene3D" id="3.90.1150.10">
    <property type="entry name" value="Aspartate Aminotransferase, domain 1"/>
    <property type="match status" value="1"/>
</dbReference>
<dbReference type="PANTHER" id="PTHR43092">
    <property type="entry name" value="L-CYSTEINE DESULFHYDRASE"/>
    <property type="match status" value="1"/>
</dbReference>
<proteinExistence type="predicted"/>
<name>A0A8H5B4S6_9AGAR</name>
<dbReference type="InterPro" id="IPR015424">
    <property type="entry name" value="PyrdxlP-dep_Trfase"/>
</dbReference>
<dbReference type="Proteomes" id="UP000567179">
    <property type="component" value="Unassembled WGS sequence"/>
</dbReference>
<dbReference type="EMBL" id="JAACJJ010000042">
    <property type="protein sequence ID" value="KAF5316760.1"/>
    <property type="molecule type" value="Genomic_DNA"/>
</dbReference>
<dbReference type="OrthoDB" id="5978656at2759"/>
<feature type="domain" description="Aminotransferase class V" evidence="2">
    <location>
        <begin position="40"/>
        <end position="352"/>
    </location>
</feature>
<dbReference type="InterPro" id="IPR015421">
    <property type="entry name" value="PyrdxlP-dep_Trfase_major"/>
</dbReference>
<reference evidence="3 4" key="1">
    <citation type="journal article" date="2020" name="ISME J.">
        <title>Uncovering the hidden diversity of litter-decomposition mechanisms in mushroom-forming fungi.</title>
        <authorList>
            <person name="Floudas D."/>
            <person name="Bentzer J."/>
            <person name="Ahren D."/>
            <person name="Johansson T."/>
            <person name="Persson P."/>
            <person name="Tunlid A."/>
        </authorList>
    </citation>
    <scope>NUCLEOTIDE SEQUENCE [LARGE SCALE GENOMIC DNA]</scope>
    <source>
        <strain evidence="3 4">CBS 101986</strain>
    </source>
</reference>
<evidence type="ECO:0000259" key="2">
    <source>
        <dbReference type="Pfam" id="PF00266"/>
    </source>
</evidence>
<dbReference type="Gene3D" id="3.40.640.10">
    <property type="entry name" value="Type I PLP-dependent aspartate aminotransferase-like (Major domain)"/>
    <property type="match status" value="1"/>
</dbReference>
<dbReference type="SUPFAM" id="SSF53383">
    <property type="entry name" value="PLP-dependent transferases"/>
    <property type="match status" value="1"/>
</dbReference>
<keyword evidence="1" id="KW-0663">Pyridoxal phosphate</keyword>
<gene>
    <name evidence="3" type="ORF">D9619_006842</name>
</gene>
<dbReference type="AlphaFoldDB" id="A0A8H5B4S6"/>
<sequence>MQLKKDLYSEEAPPFGHELLKHFAIDPEYTNLNHGSYGTTPRPVIEATNELTLRVESNADLFHRIEYLPLLVEARTQVAELIGAERDEVVFVTNASMGVATVMRNFEWEEGDMIFAFTTTYNSVLRTAHYISDVLPHPKLVTIPIGFPTTHAEIIQNFKEYLDANPANPNKRRVAVIDSIVSNPGCLLPWKEMTKIAKDANVWSVVDAAHSIGQEVGLNLTEAAPDFWISNCHKWLSAKRSCAVLYVPFRNQHIIKTSIPTASVYISPKDRNGLPNFVEQFDCKHSGHGTIDWAPYLTVVDALRFRKWLGGEEKINAYCHDLALKGGKRLAEVLGTQVMDPSGESTLNMVNVALPLPNGFEETYPVHAFMRKEMLDRKAFSAHFKHNGQWWTRCSAQVFTELSDFEIVGQRWLEVCDAVKKEFGLE</sequence>
<dbReference type="InterPro" id="IPR015422">
    <property type="entry name" value="PyrdxlP-dep_Trfase_small"/>
</dbReference>
<comment type="caution">
    <text evidence="3">The sequence shown here is derived from an EMBL/GenBank/DDBJ whole genome shotgun (WGS) entry which is preliminary data.</text>
</comment>
<accession>A0A8H5B4S6</accession>